<comment type="caution">
    <text evidence="8">Lacks conserved residue(s) required for the propagation of feature annotation.</text>
</comment>
<evidence type="ECO:0000313" key="10">
    <source>
        <dbReference type="Proteomes" id="UP000244925"/>
    </source>
</evidence>
<feature type="active site" description="Proton donor" evidence="8">
    <location>
        <position position="37"/>
    </location>
</feature>
<dbReference type="GO" id="GO:0005829">
    <property type="term" value="C:cytosol"/>
    <property type="evidence" value="ECO:0007669"/>
    <property type="project" value="TreeGrafter"/>
</dbReference>
<comment type="pathway">
    <text evidence="1 8">Cofactor biosynthesis; (R)-pantothenate biosynthesis; (R)-pantothenate from (R)-pantoate and beta-alanine: step 1/1.</text>
</comment>
<dbReference type="PANTHER" id="PTHR21299">
    <property type="entry name" value="CYTIDYLATE KINASE/PANTOATE-BETA-ALANINE LIGASE"/>
    <property type="match status" value="1"/>
</dbReference>
<dbReference type="Pfam" id="PF02569">
    <property type="entry name" value="Pantoate_ligase"/>
    <property type="match status" value="1"/>
</dbReference>
<feature type="binding site" evidence="8">
    <location>
        <position position="61"/>
    </location>
    <ligand>
        <name>beta-alanine</name>
        <dbReference type="ChEBI" id="CHEBI:57966"/>
    </ligand>
</feature>
<sequence>MEIIRTVRGLHKAVADARSKNRSIGLVPTMGALHAGHMSLVDRSMKENGFTVVSVFVNPTQFNNPDDLRTYPRTEEADCRLLEAAGVDVAFIPTVEEMYPEPDTRVFDLGPVAQVMEGAMRPGHFNGVAQVVSRLMVMASPDRAYFGEKDFQQIAVIRRMVEIEKLPVEIVDCPICREPDGLALSSRNVRLTPEQRAIAPEIHRALEASLAYAADGHSLRQTVEHVTDTINSFPGMEVEYYEIVDPLTMQPLGEWPSDKAEAVGCVTVWCGDVRLIDNIKYTLSHRS</sequence>
<keyword evidence="4 8" id="KW-0566">Pantothenate biosynthesis</keyword>
<dbReference type="EC" id="6.3.2.1" evidence="8"/>
<comment type="subunit">
    <text evidence="8">Homodimer.</text>
</comment>
<feature type="binding site" evidence="8">
    <location>
        <position position="153"/>
    </location>
    <ligand>
        <name>(R)-pantoate</name>
        <dbReference type="ChEBI" id="CHEBI:15980"/>
    </ligand>
</feature>
<dbReference type="GO" id="GO:0015940">
    <property type="term" value="P:pantothenate biosynthetic process"/>
    <property type="evidence" value="ECO:0007669"/>
    <property type="project" value="UniProtKB-UniRule"/>
</dbReference>
<dbReference type="Proteomes" id="UP000244925">
    <property type="component" value="Unassembled WGS sequence"/>
</dbReference>
<comment type="caution">
    <text evidence="9">The sequence shown here is derived from an EMBL/GenBank/DDBJ whole genome shotgun (WGS) entry which is preliminary data.</text>
</comment>
<feature type="binding site" evidence="8">
    <location>
        <begin position="147"/>
        <end position="150"/>
    </location>
    <ligand>
        <name>ATP</name>
        <dbReference type="ChEBI" id="CHEBI:30616"/>
    </ligand>
</feature>
<protein>
    <recommendedName>
        <fullName evidence="8">Pantothenate synthetase</fullName>
        <shortName evidence="8">PS</shortName>
        <ecNumber evidence="8">6.3.2.1</ecNumber>
    </recommendedName>
    <alternativeName>
        <fullName evidence="8">Pantoate--beta-alanine ligase</fullName>
    </alternativeName>
    <alternativeName>
        <fullName evidence="8">Pantoate-activating enzyme</fullName>
    </alternativeName>
</protein>
<dbReference type="GO" id="GO:0004592">
    <property type="term" value="F:pantoate-beta-alanine ligase activity"/>
    <property type="evidence" value="ECO:0007669"/>
    <property type="project" value="UniProtKB-UniRule"/>
</dbReference>
<dbReference type="NCBIfam" id="TIGR00018">
    <property type="entry name" value="panC"/>
    <property type="match status" value="1"/>
</dbReference>
<feature type="binding site" evidence="8">
    <location>
        <begin position="30"/>
        <end position="37"/>
    </location>
    <ligand>
        <name>ATP</name>
        <dbReference type="ChEBI" id="CHEBI:30616"/>
    </ligand>
</feature>
<dbReference type="UniPathway" id="UPA00028">
    <property type="reaction ID" value="UER00005"/>
</dbReference>
<dbReference type="PANTHER" id="PTHR21299:SF1">
    <property type="entry name" value="PANTOATE--BETA-ALANINE LIGASE"/>
    <property type="match status" value="1"/>
</dbReference>
<feature type="binding site" evidence="8">
    <location>
        <begin position="184"/>
        <end position="187"/>
    </location>
    <ligand>
        <name>ATP</name>
        <dbReference type="ChEBI" id="CHEBI:30616"/>
    </ligand>
</feature>
<evidence type="ECO:0000256" key="3">
    <source>
        <dbReference type="ARBA" id="ARBA00022598"/>
    </source>
</evidence>
<dbReference type="HAMAP" id="MF_00158">
    <property type="entry name" value="PanC"/>
    <property type="match status" value="1"/>
</dbReference>
<proteinExistence type="inferred from homology"/>
<gene>
    <name evidence="8" type="primary">panC</name>
    <name evidence="9" type="ORF">C5O25_04970</name>
</gene>
<evidence type="ECO:0000256" key="7">
    <source>
        <dbReference type="ARBA" id="ARBA00048258"/>
    </source>
</evidence>
<keyword evidence="5 8" id="KW-0547">Nucleotide-binding</keyword>
<keyword evidence="10" id="KW-1185">Reference proteome</keyword>
<dbReference type="InterPro" id="IPR014729">
    <property type="entry name" value="Rossmann-like_a/b/a_fold"/>
</dbReference>
<accession>A0A2V1IW97</accession>
<dbReference type="SUPFAM" id="SSF52374">
    <property type="entry name" value="Nucleotidylyl transferase"/>
    <property type="match status" value="1"/>
</dbReference>
<evidence type="ECO:0000256" key="2">
    <source>
        <dbReference type="ARBA" id="ARBA00009256"/>
    </source>
</evidence>
<dbReference type="InterPro" id="IPR003721">
    <property type="entry name" value="Pantoate_ligase"/>
</dbReference>
<name>A0A2V1IW97_9BACT</name>
<dbReference type="AlphaFoldDB" id="A0A2V1IW97"/>
<reference evidence="10" key="1">
    <citation type="submission" date="2018-02" db="EMBL/GenBank/DDBJ databases">
        <authorList>
            <person name="Clavel T."/>
            <person name="Strowig T."/>
        </authorList>
    </citation>
    <scope>NUCLEOTIDE SEQUENCE [LARGE SCALE GENOMIC DNA]</scope>
    <source>
        <strain evidence="10">DSM 100764</strain>
    </source>
</reference>
<dbReference type="GeneID" id="93424989"/>
<evidence type="ECO:0000256" key="8">
    <source>
        <dbReference type="HAMAP-Rule" id="MF_00158"/>
    </source>
</evidence>
<keyword evidence="3 8" id="KW-0436">Ligase</keyword>
<dbReference type="Gene3D" id="3.40.50.620">
    <property type="entry name" value="HUPs"/>
    <property type="match status" value="1"/>
</dbReference>
<keyword evidence="8" id="KW-0963">Cytoplasm</keyword>
<evidence type="ECO:0000313" key="9">
    <source>
        <dbReference type="EMBL" id="PWB08190.1"/>
    </source>
</evidence>
<dbReference type="GO" id="GO:0005524">
    <property type="term" value="F:ATP binding"/>
    <property type="evidence" value="ECO:0007669"/>
    <property type="project" value="UniProtKB-KW"/>
</dbReference>
<evidence type="ECO:0000256" key="4">
    <source>
        <dbReference type="ARBA" id="ARBA00022655"/>
    </source>
</evidence>
<dbReference type="RefSeq" id="WP_107035627.1">
    <property type="nucleotide sequence ID" value="NZ_CAONGC010000014.1"/>
</dbReference>
<dbReference type="InterPro" id="IPR042176">
    <property type="entry name" value="Pantoate_ligase_C"/>
</dbReference>
<comment type="miscellaneous">
    <text evidence="8">The reaction proceeds by a bi uni uni bi ping pong mechanism.</text>
</comment>
<dbReference type="EMBL" id="PUBV01000007">
    <property type="protein sequence ID" value="PWB08190.1"/>
    <property type="molecule type" value="Genomic_DNA"/>
</dbReference>
<evidence type="ECO:0000256" key="1">
    <source>
        <dbReference type="ARBA" id="ARBA00004990"/>
    </source>
</evidence>
<dbReference type="Gene3D" id="3.30.1300.10">
    <property type="entry name" value="Pantoate-beta-alanine ligase, C-terminal domain"/>
    <property type="match status" value="1"/>
</dbReference>
<comment type="similarity">
    <text evidence="2 8">Belongs to the pantothenate synthetase family.</text>
</comment>
<comment type="function">
    <text evidence="8">Catalyzes the condensation of pantoate with beta-alanine in an ATP-dependent reaction via a pantoyl-adenylate intermediate.</text>
</comment>
<comment type="subcellular location">
    <subcellularLocation>
        <location evidence="8">Cytoplasm</location>
    </subcellularLocation>
</comment>
<evidence type="ECO:0000256" key="6">
    <source>
        <dbReference type="ARBA" id="ARBA00022840"/>
    </source>
</evidence>
<evidence type="ECO:0000256" key="5">
    <source>
        <dbReference type="ARBA" id="ARBA00022741"/>
    </source>
</evidence>
<comment type="catalytic activity">
    <reaction evidence="7 8">
        <text>(R)-pantoate + beta-alanine + ATP = (R)-pantothenate + AMP + diphosphate + H(+)</text>
        <dbReference type="Rhea" id="RHEA:10912"/>
        <dbReference type="ChEBI" id="CHEBI:15378"/>
        <dbReference type="ChEBI" id="CHEBI:15980"/>
        <dbReference type="ChEBI" id="CHEBI:29032"/>
        <dbReference type="ChEBI" id="CHEBI:30616"/>
        <dbReference type="ChEBI" id="CHEBI:33019"/>
        <dbReference type="ChEBI" id="CHEBI:57966"/>
        <dbReference type="ChEBI" id="CHEBI:456215"/>
        <dbReference type="EC" id="6.3.2.1"/>
    </reaction>
</comment>
<keyword evidence="6 8" id="KW-0067">ATP-binding</keyword>
<dbReference type="CDD" id="cd00560">
    <property type="entry name" value="PanC"/>
    <property type="match status" value="1"/>
</dbReference>
<feature type="binding site" evidence="8">
    <location>
        <position position="61"/>
    </location>
    <ligand>
        <name>(R)-pantoate</name>
        <dbReference type="ChEBI" id="CHEBI:15980"/>
    </ligand>
</feature>
<organism evidence="9 10">
    <name type="scientific">Paramuribaculum intestinale</name>
    <dbReference type="NCBI Taxonomy" id="2094151"/>
    <lineage>
        <taxon>Bacteria</taxon>
        <taxon>Pseudomonadati</taxon>
        <taxon>Bacteroidota</taxon>
        <taxon>Bacteroidia</taxon>
        <taxon>Bacteroidales</taxon>
        <taxon>Muribaculaceae</taxon>
        <taxon>Paramuribaculum</taxon>
    </lineage>
</organism>